<evidence type="ECO:0000313" key="10">
    <source>
        <dbReference type="Proteomes" id="UP000009232"/>
    </source>
</evidence>
<dbReference type="PANTHER" id="PTHR33751:SF9">
    <property type="entry name" value="CYTOCHROME C4"/>
    <property type="match status" value="1"/>
</dbReference>
<proteinExistence type="predicted"/>
<accession>F6D9Y2</accession>
<gene>
    <name evidence="9" type="ordered locus">Thicy_0243</name>
</gene>
<dbReference type="GO" id="GO:0020037">
    <property type="term" value="F:heme binding"/>
    <property type="evidence" value="ECO:0007669"/>
    <property type="project" value="InterPro"/>
</dbReference>
<evidence type="ECO:0000256" key="7">
    <source>
        <dbReference type="SAM" id="SignalP"/>
    </source>
</evidence>
<keyword evidence="2 6" id="KW-0349">Heme</keyword>
<dbReference type="SUPFAM" id="SSF46626">
    <property type="entry name" value="Cytochrome c"/>
    <property type="match status" value="1"/>
</dbReference>
<evidence type="ECO:0000256" key="1">
    <source>
        <dbReference type="ARBA" id="ARBA00022448"/>
    </source>
</evidence>
<keyword evidence="7" id="KW-0732">Signal</keyword>
<dbReference type="InterPro" id="IPR036909">
    <property type="entry name" value="Cyt_c-like_dom_sf"/>
</dbReference>
<evidence type="ECO:0000256" key="6">
    <source>
        <dbReference type="PROSITE-ProRule" id="PRU00433"/>
    </source>
</evidence>
<dbReference type="GO" id="GO:0009055">
    <property type="term" value="F:electron transfer activity"/>
    <property type="evidence" value="ECO:0007669"/>
    <property type="project" value="InterPro"/>
</dbReference>
<dbReference type="PROSITE" id="PS51007">
    <property type="entry name" value="CYTC"/>
    <property type="match status" value="1"/>
</dbReference>
<evidence type="ECO:0000256" key="5">
    <source>
        <dbReference type="ARBA" id="ARBA00023004"/>
    </source>
</evidence>
<keyword evidence="10" id="KW-1185">Reference proteome</keyword>
<sequence>MKKTILAATAAGLMTFGMAAQAGDVQAGQGAYATCMGCHGMQGQGGVGPAVAGRDADELANLLKRYRAGEQVGPMTGVMAPSAASLSDADIANLAAYMASL</sequence>
<dbReference type="Gene3D" id="1.10.760.10">
    <property type="entry name" value="Cytochrome c-like domain"/>
    <property type="match status" value="1"/>
</dbReference>
<keyword evidence="5 6" id="KW-0408">Iron</keyword>
<dbReference type="GO" id="GO:0046872">
    <property type="term" value="F:metal ion binding"/>
    <property type="evidence" value="ECO:0007669"/>
    <property type="project" value="UniProtKB-KW"/>
</dbReference>
<evidence type="ECO:0000313" key="9">
    <source>
        <dbReference type="EMBL" id="AEG31019.1"/>
    </source>
</evidence>
<organism evidence="9 10">
    <name type="scientific">Thiomicrospira cyclica (strain DSM 14477 / JCM 11371 / ALM1)</name>
    <name type="common">Thioalkalimicrobium cyclicum</name>
    <dbReference type="NCBI Taxonomy" id="717773"/>
    <lineage>
        <taxon>Bacteria</taxon>
        <taxon>Pseudomonadati</taxon>
        <taxon>Pseudomonadota</taxon>
        <taxon>Gammaproteobacteria</taxon>
        <taxon>Thiotrichales</taxon>
        <taxon>Piscirickettsiaceae</taxon>
        <taxon>Thiomicrospira</taxon>
    </lineage>
</organism>
<feature type="domain" description="Cytochrome c" evidence="8">
    <location>
        <begin position="23"/>
        <end position="101"/>
    </location>
</feature>
<dbReference type="AlphaFoldDB" id="F6D9Y2"/>
<keyword evidence="3 6" id="KW-0479">Metal-binding</keyword>
<keyword evidence="1" id="KW-0813">Transport</keyword>
<feature type="signal peptide" evidence="7">
    <location>
        <begin position="1"/>
        <end position="22"/>
    </location>
</feature>
<dbReference type="InterPro" id="IPR050597">
    <property type="entry name" value="Cytochrome_c_Oxidase_Subunit"/>
</dbReference>
<feature type="chain" id="PRO_5003333029" evidence="7">
    <location>
        <begin position="23"/>
        <end position="101"/>
    </location>
</feature>
<dbReference type="KEGG" id="tcy:Thicy_0243"/>
<dbReference type="OrthoDB" id="9796421at2"/>
<dbReference type="Proteomes" id="UP000009232">
    <property type="component" value="Chromosome"/>
</dbReference>
<evidence type="ECO:0000259" key="8">
    <source>
        <dbReference type="PROSITE" id="PS51007"/>
    </source>
</evidence>
<name>F6D9Y2_THICA</name>
<protein>
    <submittedName>
        <fullName evidence="9">Cytochrome c class I</fullName>
    </submittedName>
</protein>
<dbReference type="STRING" id="717773.Thicy_0243"/>
<dbReference type="EMBL" id="CP002776">
    <property type="protein sequence ID" value="AEG31019.1"/>
    <property type="molecule type" value="Genomic_DNA"/>
</dbReference>
<evidence type="ECO:0000256" key="4">
    <source>
        <dbReference type="ARBA" id="ARBA00022982"/>
    </source>
</evidence>
<keyword evidence="4" id="KW-0249">Electron transport</keyword>
<reference evidence="9 10" key="1">
    <citation type="submission" date="2011-05" db="EMBL/GenBank/DDBJ databases">
        <title>Complete sequence of Thioalkalimicrobium cyclicum ALM1.</title>
        <authorList>
            <consortium name="US DOE Joint Genome Institute"/>
            <person name="Lucas S."/>
            <person name="Han J."/>
            <person name="Lapidus A."/>
            <person name="Cheng J.-F."/>
            <person name="Goodwin L."/>
            <person name="Pitluck S."/>
            <person name="Peters L."/>
            <person name="Mikhailova N."/>
            <person name="Davenport K."/>
            <person name="Han C."/>
            <person name="Tapia R."/>
            <person name="Land M."/>
            <person name="Hauser L."/>
            <person name="Kyrpides N."/>
            <person name="Ivanova N."/>
            <person name="Pagani I."/>
            <person name="Kappler U."/>
            <person name="Woyke T."/>
        </authorList>
    </citation>
    <scope>NUCLEOTIDE SEQUENCE [LARGE SCALE GENOMIC DNA]</scope>
    <source>
        <strain evidence="10">DSM 14477 / JCM 11371 / ALM1</strain>
    </source>
</reference>
<dbReference type="PANTHER" id="PTHR33751">
    <property type="entry name" value="CBB3-TYPE CYTOCHROME C OXIDASE SUBUNIT FIXP"/>
    <property type="match status" value="1"/>
</dbReference>
<evidence type="ECO:0000256" key="2">
    <source>
        <dbReference type="ARBA" id="ARBA00022617"/>
    </source>
</evidence>
<dbReference type="RefSeq" id="WP_013834802.1">
    <property type="nucleotide sequence ID" value="NC_015581.1"/>
</dbReference>
<evidence type="ECO:0000256" key="3">
    <source>
        <dbReference type="ARBA" id="ARBA00022723"/>
    </source>
</evidence>
<dbReference type="Pfam" id="PF00034">
    <property type="entry name" value="Cytochrom_C"/>
    <property type="match status" value="1"/>
</dbReference>
<dbReference type="eggNOG" id="COG2863">
    <property type="taxonomic scope" value="Bacteria"/>
</dbReference>
<dbReference type="HOGENOM" id="CLU_128253_1_0_6"/>
<dbReference type="InterPro" id="IPR009056">
    <property type="entry name" value="Cyt_c-like_dom"/>
</dbReference>